<dbReference type="EMBL" id="MN740878">
    <property type="protein sequence ID" value="QHU16249.1"/>
    <property type="molecule type" value="Genomic_DNA"/>
</dbReference>
<dbReference type="AlphaFoldDB" id="A0A6C0KF37"/>
<reference evidence="1" key="1">
    <citation type="journal article" date="2020" name="Nature">
        <title>Giant virus diversity and host interactions through global metagenomics.</title>
        <authorList>
            <person name="Schulz F."/>
            <person name="Roux S."/>
            <person name="Paez-Espino D."/>
            <person name="Jungbluth S."/>
            <person name="Walsh D.A."/>
            <person name="Denef V.J."/>
            <person name="McMahon K.D."/>
            <person name="Konstantinidis K.T."/>
            <person name="Eloe-Fadrosh E.A."/>
            <person name="Kyrpides N.C."/>
            <person name="Woyke T."/>
        </authorList>
    </citation>
    <scope>NUCLEOTIDE SEQUENCE</scope>
    <source>
        <strain evidence="1">GVMAG-S-3300011013-78</strain>
    </source>
</reference>
<evidence type="ECO:0000313" key="1">
    <source>
        <dbReference type="EMBL" id="QHU16249.1"/>
    </source>
</evidence>
<proteinExistence type="predicted"/>
<name>A0A6C0KF37_9ZZZZ</name>
<accession>A0A6C0KF37</accession>
<organism evidence="1">
    <name type="scientific">viral metagenome</name>
    <dbReference type="NCBI Taxonomy" id="1070528"/>
    <lineage>
        <taxon>unclassified sequences</taxon>
        <taxon>metagenomes</taxon>
        <taxon>organismal metagenomes</taxon>
    </lineage>
</organism>
<sequence length="85" mass="10398">MKLSQILFKVYKDGQNNIKTSGTLLHPMYSNNPYPKKIIHIIKYIYVNENNEKEKNEKLQKYFRNYEMKEYKIQKTHQDENLNNQ</sequence>
<protein>
    <submittedName>
        <fullName evidence="1">Uncharacterized protein</fullName>
    </submittedName>
</protein>